<dbReference type="InterPro" id="IPR015424">
    <property type="entry name" value="PyrdxlP-dep_Trfase"/>
</dbReference>
<evidence type="ECO:0000256" key="3">
    <source>
        <dbReference type="ARBA" id="ARBA00044507"/>
    </source>
</evidence>
<dbReference type="GO" id="GO:0016829">
    <property type="term" value="F:lyase activity"/>
    <property type="evidence" value="ECO:0007669"/>
    <property type="project" value="UniProtKB-KW"/>
</dbReference>
<dbReference type="Proteomes" id="UP001217178">
    <property type="component" value="Unassembled WGS sequence"/>
</dbReference>
<gene>
    <name evidence="4" type="ORF">PSI23_06990</name>
</gene>
<keyword evidence="5" id="KW-1185">Reference proteome</keyword>
<accession>A0ABT5LDL5</accession>
<evidence type="ECO:0000256" key="1">
    <source>
        <dbReference type="ARBA" id="ARBA00001933"/>
    </source>
</evidence>
<dbReference type="Gene3D" id="3.40.640.10">
    <property type="entry name" value="Type I PLP-dependent aspartate aminotransferase-like (Major domain)"/>
    <property type="match status" value="1"/>
</dbReference>
<dbReference type="InterPro" id="IPR018319">
    <property type="entry name" value="SelA-like"/>
</dbReference>
<evidence type="ECO:0000313" key="5">
    <source>
        <dbReference type="Proteomes" id="UP001217178"/>
    </source>
</evidence>
<dbReference type="InterPro" id="IPR006337">
    <property type="entry name" value="DgaE-like"/>
</dbReference>
<dbReference type="InterPro" id="IPR015421">
    <property type="entry name" value="PyrdxlP-dep_Trfase_major"/>
</dbReference>
<dbReference type="PANTHER" id="PTHR32328">
    <property type="entry name" value="L-SERYL-TRNA(SEC) SELENIUM TRANSFERASE"/>
    <property type="match status" value="1"/>
</dbReference>
<comment type="caution">
    <text evidence="4">The sequence shown here is derived from an EMBL/GenBank/DDBJ whole genome shotgun (WGS) entry which is preliminary data.</text>
</comment>
<evidence type="ECO:0000313" key="4">
    <source>
        <dbReference type="EMBL" id="MDC9589070.1"/>
    </source>
</evidence>
<dbReference type="EMBL" id="JAQRFI010000012">
    <property type="protein sequence ID" value="MDC9589070.1"/>
    <property type="molecule type" value="Genomic_DNA"/>
</dbReference>
<dbReference type="RefSeq" id="WP_273554407.1">
    <property type="nucleotide sequence ID" value="NZ_JAQRFI010000012.1"/>
</dbReference>
<comment type="similarity">
    <text evidence="3">Belongs to the SelA family.</text>
</comment>
<proteinExistence type="inferred from homology"/>
<dbReference type="Pfam" id="PF03841">
    <property type="entry name" value="SelA"/>
    <property type="match status" value="1"/>
</dbReference>
<keyword evidence="2" id="KW-0663">Pyridoxal phosphate</keyword>
<dbReference type="PANTHER" id="PTHR32328:SF0">
    <property type="entry name" value="L-SERYL-TRNA(SEC) SELENIUM TRANSFERASE"/>
    <property type="match status" value="1"/>
</dbReference>
<evidence type="ECO:0000256" key="2">
    <source>
        <dbReference type="ARBA" id="ARBA00022898"/>
    </source>
</evidence>
<protein>
    <submittedName>
        <fullName evidence="4">DgaE family pyridoxal phosphate-dependent ammonia lyase</fullName>
    </submittedName>
</protein>
<name>A0ABT5LDL5_9GAMM</name>
<comment type="cofactor">
    <cofactor evidence="1">
        <name>pyridoxal 5'-phosphate</name>
        <dbReference type="ChEBI" id="CHEBI:597326"/>
    </cofactor>
</comment>
<sequence length="380" mass="41477">MASLYEKYQLRKVINAAGRMTALGVSTPSDHVIEQVTAGLRHYFEMDDLVDKTGDYIAKLLDVESAVIVSCASAGITQSVAAVIVRNDNDLLFNLHNSHKSSDKSVPREIVLPKGHNVNFGAPVETMITLGGGKIIEAGFANECSAAQIADKITPYTAAILYIKSHHTVQKSMLTVADAAHVAQAHNLPLIVDAAAEEDLALYYQQGADLVIYSGAKAIEGPTSGLVIGKQPYVEWVKKQRHGIGRAMKIGKEGILGLTLAIEKYLNGTKETGAEMVVRMTPFIESLNRITGISAKVVWDSAGRDIARTEIIFDEQKIGKNTFDILAQLRQGNTAIYFREYKANEGKIEADIRSVTSMQLDTIVTELRRVVMNGFNLIRC</sequence>
<dbReference type="NCBIfam" id="TIGR01437">
    <property type="entry name" value="selA_rel"/>
    <property type="match status" value="1"/>
</dbReference>
<reference evidence="4 5" key="1">
    <citation type="submission" date="2023-02" db="EMBL/GenBank/DDBJ databases">
        <title>Entomopathogenic bacteria.</title>
        <authorList>
            <person name="Machado R.A."/>
        </authorList>
    </citation>
    <scope>NUCLEOTIDE SEQUENCE [LARGE SCALE GENOMIC DNA]</scope>
    <source>
        <strain evidence="4 5">XENO-10</strain>
    </source>
</reference>
<dbReference type="SUPFAM" id="SSF53383">
    <property type="entry name" value="PLP-dependent transferases"/>
    <property type="match status" value="1"/>
</dbReference>
<organism evidence="4 5">
    <name type="scientific">Xenorhabdus yunnanensis</name>
    <dbReference type="NCBI Taxonomy" id="3025878"/>
    <lineage>
        <taxon>Bacteria</taxon>
        <taxon>Pseudomonadati</taxon>
        <taxon>Pseudomonadota</taxon>
        <taxon>Gammaproteobacteria</taxon>
        <taxon>Enterobacterales</taxon>
        <taxon>Morganellaceae</taxon>
        <taxon>Xenorhabdus</taxon>
    </lineage>
</organism>
<keyword evidence="4" id="KW-0456">Lyase</keyword>